<feature type="signal peptide" evidence="1">
    <location>
        <begin position="1"/>
        <end position="27"/>
    </location>
</feature>
<dbReference type="KEGG" id="adi:B5T_02609"/>
<evidence type="ECO:0008006" key="4">
    <source>
        <dbReference type="Google" id="ProtNLM"/>
    </source>
</evidence>
<keyword evidence="3" id="KW-1185">Reference proteome</keyword>
<name>K0CBE2_ALCDB</name>
<gene>
    <name evidence="2" type="ordered locus">B5T_02609</name>
</gene>
<protein>
    <recommendedName>
        <fullName evidence="4">PPE-repeat protein</fullName>
    </recommendedName>
</protein>
<evidence type="ECO:0000313" key="3">
    <source>
        <dbReference type="Proteomes" id="UP000006286"/>
    </source>
</evidence>
<sequence length="184" mass="18261">MIMKNMKKALIMAIGGAALMGAAGAQAASISQVGSNPFTFVGSTVLNQTGLPSITCTLSLTGNVTSGGGAVTVDVTSGSVSGGFGCSAVELEFPWTATTTTAAAAGEDTAVTFDGVIVYTTLFGKQYCGSSSGNSVDAVFNNGSVALNAAASQFSFNTNVGSNCTVNGTLTGQNFPTQDVDLLP</sequence>
<keyword evidence="1" id="KW-0732">Signal</keyword>
<evidence type="ECO:0000313" key="2">
    <source>
        <dbReference type="EMBL" id="AFT70879.1"/>
    </source>
</evidence>
<proteinExistence type="predicted"/>
<dbReference type="HOGENOM" id="CLU_1465299_0_0_6"/>
<dbReference type="Proteomes" id="UP000006286">
    <property type="component" value="Chromosome"/>
</dbReference>
<dbReference type="EMBL" id="CP003466">
    <property type="protein sequence ID" value="AFT70879.1"/>
    <property type="molecule type" value="Genomic_DNA"/>
</dbReference>
<evidence type="ECO:0000256" key="1">
    <source>
        <dbReference type="SAM" id="SignalP"/>
    </source>
</evidence>
<organism evidence="2 3">
    <name type="scientific">Alcanivorax dieselolei (strain DSM 16502 / CGMCC 1.3690 / MCCC 1A00001 / B-5)</name>
    <name type="common">Alloalcanivorax dieselolei</name>
    <dbReference type="NCBI Taxonomy" id="930169"/>
    <lineage>
        <taxon>Bacteria</taxon>
        <taxon>Pseudomonadati</taxon>
        <taxon>Pseudomonadota</taxon>
        <taxon>Gammaproteobacteria</taxon>
        <taxon>Oceanospirillales</taxon>
        <taxon>Alcanivoracaceae</taxon>
        <taxon>Alloalcanivorax</taxon>
    </lineage>
</organism>
<accession>K0CBE2</accession>
<feature type="chain" id="PRO_5003829436" description="PPE-repeat protein" evidence="1">
    <location>
        <begin position="28"/>
        <end position="184"/>
    </location>
</feature>
<reference evidence="2 3" key="1">
    <citation type="journal article" date="2012" name="J. Bacteriol.">
        <title>Complete genome sequence of Alcanivorax dieselolei type strain B5.</title>
        <authorList>
            <person name="Lai Q."/>
            <person name="Li W."/>
            <person name="Shao Z."/>
        </authorList>
    </citation>
    <scope>NUCLEOTIDE SEQUENCE [LARGE SCALE GENOMIC DNA]</scope>
    <source>
        <strain evidence="3">DSM 16502 / CGMCC 1.3690 / B-5</strain>
    </source>
</reference>
<dbReference type="AlphaFoldDB" id="K0CBE2"/>